<dbReference type="Proteomes" id="UP001589619">
    <property type="component" value="Unassembled WGS sequence"/>
</dbReference>
<comment type="similarity">
    <text evidence="1 5">Belongs to the metallo-dependent hydrolases superfamily. NagA family.</text>
</comment>
<dbReference type="PANTHER" id="PTHR11113">
    <property type="entry name" value="N-ACETYLGLUCOSAMINE-6-PHOSPHATE DEACETYLASE"/>
    <property type="match status" value="1"/>
</dbReference>
<evidence type="ECO:0000256" key="5">
    <source>
        <dbReference type="PIRNR" id="PIRNR038994"/>
    </source>
</evidence>
<dbReference type="EMBL" id="JBHMAG010000012">
    <property type="protein sequence ID" value="MFB9752877.1"/>
    <property type="molecule type" value="Genomic_DNA"/>
</dbReference>
<feature type="domain" description="Amidohydrolase-related" evidence="6">
    <location>
        <begin position="54"/>
        <end position="380"/>
    </location>
</feature>
<organism evidence="7 8">
    <name type="scientific">Paenibacillus hodogayensis</name>
    <dbReference type="NCBI Taxonomy" id="279208"/>
    <lineage>
        <taxon>Bacteria</taxon>
        <taxon>Bacillati</taxon>
        <taxon>Bacillota</taxon>
        <taxon>Bacilli</taxon>
        <taxon>Bacillales</taxon>
        <taxon>Paenibacillaceae</taxon>
        <taxon>Paenibacillus</taxon>
    </lineage>
</organism>
<comment type="caution">
    <text evidence="7">The sequence shown here is derived from an EMBL/GenBank/DDBJ whole genome shotgun (WGS) entry which is preliminary data.</text>
</comment>
<evidence type="ECO:0000313" key="7">
    <source>
        <dbReference type="EMBL" id="MFB9752877.1"/>
    </source>
</evidence>
<keyword evidence="4 5" id="KW-0119">Carbohydrate metabolism</keyword>
<evidence type="ECO:0000256" key="1">
    <source>
        <dbReference type="ARBA" id="ARBA00010716"/>
    </source>
</evidence>
<dbReference type="InterPro" id="IPR032466">
    <property type="entry name" value="Metal_Hydrolase"/>
</dbReference>
<evidence type="ECO:0000256" key="3">
    <source>
        <dbReference type="ARBA" id="ARBA00022801"/>
    </source>
</evidence>
<gene>
    <name evidence="7" type="primary">nagA</name>
    <name evidence="7" type="ORF">ACFFNY_15035</name>
</gene>
<name>A0ABV5VX34_9BACL</name>
<dbReference type="PANTHER" id="PTHR11113:SF14">
    <property type="entry name" value="N-ACETYLGLUCOSAMINE-6-PHOSPHATE DEACETYLASE"/>
    <property type="match status" value="1"/>
</dbReference>
<evidence type="ECO:0000256" key="4">
    <source>
        <dbReference type="ARBA" id="ARBA00023277"/>
    </source>
</evidence>
<dbReference type="Gene3D" id="2.30.40.10">
    <property type="entry name" value="Urease, subunit C, domain 1"/>
    <property type="match status" value="1"/>
</dbReference>
<dbReference type="RefSeq" id="WP_344903013.1">
    <property type="nucleotide sequence ID" value="NZ_BAAAYO010000001.1"/>
</dbReference>
<reference evidence="7 8" key="1">
    <citation type="submission" date="2024-09" db="EMBL/GenBank/DDBJ databases">
        <authorList>
            <person name="Sun Q."/>
            <person name="Mori K."/>
        </authorList>
    </citation>
    <scope>NUCLEOTIDE SEQUENCE [LARGE SCALE GENOMIC DNA]</scope>
    <source>
        <strain evidence="7 8">JCM 12520</strain>
    </source>
</reference>
<evidence type="ECO:0000259" key="6">
    <source>
        <dbReference type="Pfam" id="PF01979"/>
    </source>
</evidence>
<dbReference type="InterPro" id="IPR006680">
    <property type="entry name" value="Amidohydro-rel"/>
</dbReference>
<dbReference type="CDD" id="cd00854">
    <property type="entry name" value="NagA"/>
    <property type="match status" value="1"/>
</dbReference>
<keyword evidence="8" id="KW-1185">Reference proteome</keyword>
<dbReference type="SUPFAM" id="SSF51338">
    <property type="entry name" value="Composite domain of metallo-dependent hydrolases"/>
    <property type="match status" value="1"/>
</dbReference>
<dbReference type="SUPFAM" id="SSF51556">
    <property type="entry name" value="Metallo-dependent hydrolases"/>
    <property type="match status" value="1"/>
</dbReference>
<dbReference type="EC" id="3.5.1.25" evidence="7"/>
<dbReference type="Pfam" id="PF01979">
    <property type="entry name" value="Amidohydro_1"/>
    <property type="match status" value="1"/>
</dbReference>
<dbReference type="GO" id="GO:0008448">
    <property type="term" value="F:N-acetylglucosamine-6-phosphate deacetylase activity"/>
    <property type="evidence" value="ECO:0007669"/>
    <property type="project" value="UniProtKB-EC"/>
</dbReference>
<evidence type="ECO:0000313" key="8">
    <source>
        <dbReference type="Proteomes" id="UP001589619"/>
    </source>
</evidence>
<dbReference type="Gene3D" id="3.20.20.140">
    <property type="entry name" value="Metal-dependent hydrolases"/>
    <property type="match status" value="1"/>
</dbReference>
<proteinExistence type="inferred from homology"/>
<dbReference type="InterPro" id="IPR011059">
    <property type="entry name" value="Metal-dep_hydrolase_composite"/>
</dbReference>
<dbReference type="InterPro" id="IPR003764">
    <property type="entry name" value="GlcNAc_6-P_deAcase"/>
</dbReference>
<dbReference type="PIRSF" id="PIRSF038994">
    <property type="entry name" value="NagA"/>
    <property type="match status" value="1"/>
</dbReference>
<dbReference type="NCBIfam" id="TIGR00221">
    <property type="entry name" value="nagA"/>
    <property type="match status" value="1"/>
</dbReference>
<keyword evidence="3 5" id="KW-0378">Hydrolase</keyword>
<protein>
    <submittedName>
        <fullName evidence="7">N-acetylglucosamine-6-phosphate deacetylase</fullName>
        <ecNumber evidence="7">3.5.1.25</ecNumber>
    </submittedName>
</protein>
<sequence length="387" mass="41026">MAETIWINAKLYTGQRVIAGGRMIVTEEGTIRAVGDELLPVPAHARVRDCEGTTMLPGFIDVHVHGGNGFSMMDGTFESLDGMSRYHAGHGTTAFLATTTTASEERIVQALRNAAAHIGKTSGAELAGIHLEGPYLDEKRRGAQDREHLKLPTAAEIEEWCAAADGHIRLVTIAPEIEGGMAAVSQLAGKRITVSAGHSNATYEQIEAAMRAGVSHTTHHFNGMSPLHHREPGLAGAGLLLGGLTTELICDGIHVHPAAVKLMFEMKNPEKICLITDAVGPAGLPDGEYGEVVVASGQITLKHGSSLAGSSLTMLQALKNALRFTGYPLEKLLPSLTSVPARQARLDRQRGTLAPGKQADFLLLTPGLELLSTYVKGKEVYRAGSSA</sequence>
<evidence type="ECO:0000256" key="2">
    <source>
        <dbReference type="ARBA" id="ARBA00022723"/>
    </source>
</evidence>
<accession>A0ABV5VX34</accession>
<keyword evidence="2" id="KW-0479">Metal-binding</keyword>